<dbReference type="EMBL" id="CP016174">
    <property type="protein sequence ID" value="ANN14445.1"/>
    <property type="molecule type" value="Genomic_DNA"/>
</dbReference>
<dbReference type="RefSeq" id="WP_044853506.1">
    <property type="nucleotide sequence ID" value="NZ_CP016174.1"/>
</dbReference>
<accession>A0A193BQH7</accession>
<dbReference type="SUPFAM" id="SSF51679">
    <property type="entry name" value="Bacterial luciferase-like"/>
    <property type="match status" value="1"/>
</dbReference>
<keyword evidence="1" id="KW-0560">Oxidoreductase</keyword>
<dbReference type="Proteomes" id="UP000093695">
    <property type="component" value="Chromosome"/>
</dbReference>
<evidence type="ECO:0000313" key="4">
    <source>
        <dbReference type="EMBL" id="ANN14445.1"/>
    </source>
</evidence>
<dbReference type="GO" id="GO:0004497">
    <property type="term" value="F:monooxygenase activity"/>
    <property type="evidence" value="ECO:0007669"/>
    <property type="project" value="UniProtKB-KW"/>
</dbReference>
<dbReference type="PANTHER" id="PTHR30137:SF8">
    <property type="entry name" value="BLR5498 PROTEIN"/>
    <property type="match status" value="1"/>
</dbReference>
<dbReference type="GO" id="GO:0016705">
    <property type="term" value="F:oxidoreductase activity, acting on paired donors, with incorporation or reduction of molecular oxygen"/>
    <property type="evidence" value="ECO:0007669"/>
    <property type="project" value="InterPro"/>
</dbReference>
<gene>
    <name evidence="4" type="ORF">SD37_01430</name>
</gene>
<evidence type="ECO:0000259" key="3">
    <source>
        <dbReference type="Pfam" id="PF00296"/>
    </source>
</evidence>
<dbReference type="KEGG" id="aori:SD37_01430"/>
<dbReference type="Pfam" id="PF00296">
    <property type="entry name" value="Bac_luciferase"/>
    <property type="match status" value="1"/>
</dbReference>
<dbReference type="InterPro" id="IPR036661">
    <property type="entry name" value="Luciferase-like_sf"/>
</dbReference>
<reference evidence="4 5" key="1">
    <citation type="journal article" date="2015" name="Genome Announc.">
        <title>Draft Genome Sequence of Norvancomycin-Producing Strain Amycolatopsis orientalis CPCC200066.</title>
        <authorList>
            <person name="Lei X."/>
            <person name="Yuan F."/>
            <person name="Shi Y."/>
            <person name="Li X."/>
            <person name="Wang L."/>
            <person name="Hong B."/>
        </authorList>
    </citation>
    <scope>NUCLEOTIDE SEQUENCE [LARGE SCALE GENOMIC DNA]</scope>
    <source>
        <strain evidence="4 5">B-37</strain>
    </source>
</reference>
<dbReference type="GO" id="GO:0005829">
    <property type="term" value="C:cytosol"/>
    <property type="evidence" value="ECO:0007669"/>
    <property type="project" value="TreeGrafter"/>
</dbReference>
<dbReference type="STRING" id="31958.SD37_01430"/>
<dbReference type="Gene3D" id="3.20.20.30">
    <property type="entry name" value="Luciferase-like domain"/>
    <property type="match status" value="1"/>
</dbReference>
<dbReference type="InterPro" id="IPR050766">
    <property type="entry name" value="Bact_Lucif_Oxidored"/>
</dbReference>
<protein>
    <submittedName>
        <fullName evidence="4">Luciferase</fullName>
    </submittedName>
</protein>
<dbReference type="PANTHER" id="PTHR30137">
    <property type="entry name" value="LUCIFERASE-LIKE MONOOXYGENASE"/>
    <property type="match status" value="1"/>
</dbReference>
<name>A0A193BQH7_AMYOR</name>
<dbReference type="InterPro" id="IPR011251">
    <property type="entry name" value="Luciferase-like_dom"/>
</dbReference>
<proteinExistence type="predicted"/>
<evidence type="ECO:0000256" key="2">
    <source>
        <dbReference type="ARBA" id="ARBA00023033"/>
    </source>
</evidence>
<evidence type="ECO:0000256" key="1">
    <source>
        <dbReference type="ARBA" id="ARBA00023002"/>
    </source>
</evidence>
<dbReference type="AlphaFoldDB" id="A0A193BQH7"/>
<feature type="domain" description="Luciferase-like" evidence="3">
    <location>
        <begin position="1"/>
        <end position="303"/>
    </location>
</feature>
<keyword evidence="5" id="KW-1185">Reference proteome</keyword>
<sequence>MKFGLFSLVANHPDPVTGETPTQHERLRRVVDEAVFAEELGFDAYGVGERHGEPFLSSAPPVILAAIAERTERVRLLTTLTVISVLDPIRVAEDYATLDQLSGGRLELMIGKGNDPRHFPLFGLEEERQWEYQAEKFALLRRLFLEEGVTWDGEFRTPLTDVTTQPRPFHARPRIWHGSASSTESTELAAKFGDPLFTANGFHPKKKYADLIDHYRRRWIDHGHDPADALVGSGAGGLYVAKTSQAALDGYRPYFEALMKTPAYRHNKSEFTTLEDKIANGSALVGSPEQVIDKIGDYHASFGHEVQAVSVDGLTSDEARDVLELFASDVIPIVREELPSRVWENQ</sequence>
<keyword evidence="2" id="KW-0503">Monooxygenase</keyword>
<evidence type="ECO:0000313" key="5">
    <source>
        <dbReference type="Proteomes" id="UP000093695"/>
    </source>
</evidence>
<organism evidence="4 5">
    <name type="scientific">Amycolatopsis orientalis</name>
    <name type="common">Nocardia orientalis</name>
    <dbReference type="NCBI Taxonomy" id="31958"/>
    <lineage>
        <taxon>Bacteria</taxon>
        <taxon>Bacillati</taxon>
        <taxon>Actinomycetota</taxon>
        <taxon>Actinomycetes</taxon>
        <taxon>Pseudonocardiales</taxon>
        <taxon>Pseudonocardiaceae</taxon>
        <taxon>Amycolatopsis</taxon>
    </lineage>
</organism>